<comment type="caution">
    <text evidence="3">The sequence shown here is derived from an EMBL/GenBank/DDBJ whole genome shotgun (WGS) entry which is preliminary data.</text>
</comment>
<name>A0A9W8CQW0_9FUNG</name>
<feature type="region of interest" description="Disordered" evidence="1">
    <location>
        <begin position="1"/>
        <end position="36"/>
    </location>
</feature>
<dbReference type="GO" id="GO:0000298">
    <property type="term" value="F:endopolyphosphatase activity"/>
    <property type="evidence" value="ECO:0007669"/>
    <property type="project" value="TreeGrafter"/>
</dbReference>
<dbReference type="Gene3D" id="3.60.21.10">
    <property type="match status" value="1"/>
</dbReference>
<dbReference type="Proteomes" id="UP001149813">
    <property type="component" value="Unassembled WGS sequence"/>
</dbReference>
<proteinExistence type="predicted"/>
<dbReference type="AlphaFoldDB" id="A0A9W8CQW0"/>
<dbReference type="PANTHER" id="PTHR42850">
    <property type="entry name" value="METALLOPHOSPHOESTERASE"/>
    <property type="match status" value="1"/>
</dbReference>
<feature type="domain" description="Calcineurin-like phosphoesterase" evidence="2">
    <location>
        <begin position="68"/>
        <end position="253"/>
    </location>
</feature>
<evidence type="ECO:0000313" key="4">
    <source>
        <dbReference type="Proteomes" id="UP001149813"/>
    </source>
</evidence>
<sequence length="346" mass="38384">MASTSDKTAERIGAMNTRNAQASHGKGSAKGMHKKLGRRAADDTLKDFKATDPTLFVQKEFTNGTVKRMIFIGDIHGCSKEFKQLLDEVQYTPGEDQIVLVGDLVAKGPDSVGVVRKAREIGAWAVRGNHDDPVIRWREFLNGPAEGMPKTELESLESSDGLPYSDFKITDKPHFEIARELSPDDFEFMSEFPVIMALPNPYSEFVVVHGGLDPSKPILEQNADDVMTMRNIGPDGPSSEKDDGQGWFEVWADKMKTLAQPSGDAETAEPDYSVVQFNKVIYGHDAGRDLNIRDYTKGLDSRCVYGGKLTAFILPGETMMSVTCPNYDGGDDVTNDRRRRRRDLIL</sequence>
<dbReference type="InterPro" id="IPR050126">
    <property type="entry name" value="Ap4A_hydrolase"/>
</dbReference>
<evidence type="ECO:0000259" key="2">
    <source>
        <dbReference type="Pfam" id="PF00149"/>
    </source>
</evidence>
<dbReference type="PANTHER" id="PTHR42850:SF4">
    <property type="entry name" value="ZINC-DEPENDENT ENDOPOLYPHOSPHATASE"/>
    <property type="match status" value="1"/>
</dbReference>
<dbReference type="GO" id="GO:0006798">
    <property type="term" value="P:polyphosphate catabolic process"/>
    <property type="evidence" value="ECO:0007669"/>
    <property type="project" value="TreeGrafter"/>
</dbReference>
<keyword evidence="4" id="KW-1185">Reference proteome</keyword>
<gene>
    <name evidence="3" type="ORF">LPJ53_005126</name>
</gene>
<dbReference type="CDD" id="cd00144">
    <property type="entry name" value="MPP_PPP_family"/>
    <property type="match status" value="1"/>
</dbReference>
<dbReference type="EMBL" id="JANBOJ010000281">
    <property type="protein sequence ID" value="KAJ1720222.1"/>
    <property type="molecule type" value="Genomic_DNA"/>
</dbReference>
<dbReference type="GO" id="GO:0016791">
    <property type="term" value="F:phosphatase activity"/>
    <property type="evidence" value="ECO:0007669"/>
    <property type="project" value="TreeGrafter"/>
</dbReference>
<protein>
    <recommendedName>
        <fullName evidence="2">Calcineurin-like phosphoesterase domain-containing protein</fullName>
    </recommendedName>
</protein>
<dbReference type="Pfam" id="PF00149">
    <property type="entry name" value="Metallophos"/>
    <property type="match status" value="1"/>
</dbReference>
<dbReference type="OrthoDB" id="10267127at2759"/>
<dbReference type="InterPro" id="IPR004843">
    <property type="entry name" value="Calcineurin-like_PHP"/>
</dbReference>
<evidence type="ECO:0000256" key="1">
    <source>
        <dbReference type="SAM" id="MobiDB-lite"/>
    </source>
</evidence>
<reference evidence="3" key="1">
    <citation type="submission" date="2022-07" db="EMBL/GenBank/DDBJ databases">
        <title>Phylogenomic reconstructions and comparative analyses of Kickxellomycotina fungi.</title>
        <authorList>
            <person name="Reynolds N.K."/>
            <person name="Stajich J.E."/>
            <person name="Barry K."/>
            <person name="Grigoriev I.V."/>
            <person name="Crous P."/>
            <person name="Smith M.E."/>
        </authorList>
    </citation>
    <scope>NUCLEOTIDE SEQUENCE</scope>
    <source>
        <strain evidence="3">NBRC 32514</strain>
    </source>
</reference>
<evidence type="ECO:0000313" key="3">
    <source>
        <dbReference type="EMBL" id="KAJ1720222.1"/>
    </source>
</evidence>
<dbReference type="InterPro" id="IPR029052">
    <property type="entry name" value="Metallo-depent_PP-like"/>
</dbReference>
<dbReference type="GO" id="GO:0005737">
    <property type="term" value="C:cytoplasm"/>
    <property type="evidence" value="ECO:0007669"/>
    <property type="project" value="TreeGrafter"/>
</dbReference>
<dbReference type="SUPFAM" id="SSF56300">
    <property type="entry name" value="Metallo-dependent phosphatases"/>
    <property type="match status" value="1"/>
</dbReference>
<accession>A0A9W8CQW0</accession>
<organism evidence="3 4">
    <name type="scientific">Coemansia erecta</name>
    <dbReference type="NCBI Taxonomy" id="147472"/>
    <lineage>
        <taxon>Eukaryota</taxon>
        <taxon>Fungi</taxon>
        <taxon>Fungi incertae sedis</taxon>
        <taxon>Zoopagomycota</taxon>
        <taxon>Kickxellomycotina</taxon>
        <taxon>Kickxellomycetes</taxon>
        <taxon>Kickxellales</taxon>
        <taxon>Kickxellaceae</taxon>
        <taxon>Coemansia</taxon>
    </lineage>
</organism>